<dbReference type="Pfam" id="PF05368">
    <property type="entry name" value="NmrA"/>
    <property type="match status" value="1"/>
</dbReference>
<dbReference type="PANTHER" id="PTHR42748">
    <property type="entry name" value="NITROGEN METABOLITE REPRESSION PROTEIN NMRA FAMILY MEMBER"/>
    <property type="match status" value="1"/>
</dbReference>
<reference evidence="5 6" key="1">
    <citation type="submission" date="2016-07" db="EMBL/GenBank/DDBJ databases">
        <title>Pervasive Adenine N6-methylation of Active Genes in Fungi.</title>
        <authorList>
            <consortium name="DOE Joint Genome Institute"/>
            <person name="Mondo S.J."/>
            <person name="Dannebaum R.O."/>
            <person name="Kuo R.C."/>
            <person name="Labutti K."/>
            <person name="Haridas S."/>
            <person name="Kuo A."/>
            <person name="Salamov A."/>
            <person name="Ahrendt S.R."/>
            <person name="Lipzen A."/>
            <person name="Sullivan W."/>
            <person name="Andreopoulos W.B."/>
            <person name="Clum A."/>
            <person name="Lindquist E."/>
            <person name="Daum C."/>
            <person name="Ramamoorthy G.K."/>
            <person name="Gryganskyi A."/>
            <person name="Culley D."/>
            <person name="Magnuson J.K."/>
            <person name="James T.Y."/>
            <person name="O'Malley M.A."/>
            <person name="Stajich J.E."/>
            <person name="Spatafora J.W."/>
            <person name="Visel A."/>
            <person name="Grigoriev I.V."/>
        </authorList>
    </citation>
    <scope>NUCLEOTIDE SEQUENCE [LARGE SCALE GENOMIC DNA]</scope>
    <source>
        <strain evidence="5 6">CBS 129021</strain>
    </source>
</reference>
<dbReference type="InterPro" id="IPR036291">
    <property type="entry name" value="NAD(P)-bd_dom_sf"/>
</dbReference>
<comment type="similarity">
    <text evidence="1">Belongs to the NmrA-type oxidoreductase family.</text>
</comment>
<dbReference type="GeneID" id="63779071"/>
<comment type="caution">
    <text evidence="5">The sequence shown here is derived from an EMBL/GenBank/DDBJ whole genome shotgun (WGS) entry which is preliminary data.</text>
</comment>
<dbReference type="STRING" id="1141098.A0A1Y2EF72"/>
<evidence type="ECO:0000313" key="5">
    <source>
        <dbReference type="EMBL" id="ORY69954.1"/>
    </source>
</evidence>
<keyword evidence="3" id="KW-0560">Oxidoreductase</keyword>
<dbReference type="InParanoid" id="A0A1Y2EF72"/>
<dbReference type="Proteomes" id="UP000193689">
    <property type="component" value="Unassembled WGS sequence"/>
</dbReference>
<dbReference type="GO" id="GO:0016491">
    <property type="term" value="F:oxidoreductase activity"/>
    <property type="evidence" value="ECO:0007669"/>
    <property type="project" value="UniProtKB-KW"/>
</dbReference>
<dbReference type="RefSeq" id="XP_040719904.1">
    <property type="nucleotide sequence ID" value="XM_040862859.1"/>
</dbReference>
<name>A0A1Y2EF72_9PEZI</name>
<dbReference type="InterPro" id="IPR008030">
    <property type="entry name" value="NmrA-like"/>
</dbReference>
<proteinExistence type="inferred from homology"/>
<keyword evidence="2" id="KW-0521">NADP</keyword>
<feature type="domain" description="NmrA-like" evidence="4">
    <location>
        <begin position="2"/>
        <end position="69"/>
    </location>
</feature>
<dbReference type="OrthoDB" id="300709at2759"/>
<evidence type="ECO:0000256" key="2">
    <source>
        <dbReference type="ARBA" id="ARBA00022857"/>
    </source>
</evidence>
<organism evidence="5 6">
    <name type="scientific">Pseudomassariella vexata</name>
    <dbReference type="NCBI Taxonomy" id="1141098"/>
    <lineage>
        <taxon>Eukaryota</taxon>
        <taxon>Fungi</taxon>
        <taxon>Dikarya</taxon>
        <taxon>Ascomycota</taxon>
        <taxon>Pezizomycotina</taxon>
        <taxon>Sordariomycetes</taxon>
        <taxon>Xylariomycetidae</taxon>
        <taxon>Amphisphaeriales</taxon>
        <taxon>Pseudomassariaceae</taxon>
        <taxon>Pseudomassariella</taxon>
    </lineage>
</organism>
<evidence type="ECO:0000313" key="6">
    <source>
        <dbReference type="Proteomes" id="UP000193689"/>
    </source>
</evidence>
<sequence>MVGTTGNQGSSVVNTSLKLSYWHVRASTRDPFSETSKSLTAQGKEVIYADLAEIASLVNVFEGANTIILDPNCKNTVDSAAADPRGSIHAPCTQTPRLPIVNHIEDEQSALVKKRPLIIPDTYLENIFCTPRFDLKSDKDILATPIKVDFRMPFRNPRKPRLSLFVLWSRREPRGMKLLAYNSHSYLSFAEAVERWSKACGKDTVYVPTIIEELHEKIGLPWEFLDGLAYAGYDGVIELHRLKTKVHTMSFDDWLKERLGQTPVTTMELAFPGRSGHD</sequence>
<evidence type="ECO:0000256" key="1">
    <source>
        <dbReference type="ARBA" id="ARBA00006328"/>
    </source>
</evidence>
<keyword evidence="6" id="KW-1185">Reference proteome</keyword>
<dbReference type="GO" id="GO:0005634">
    <property type="term" value="C:nucleus"/>
    <property type="evidence" value="ECO:0007669"/>
    <property type="project" value="TreeGrafter"/>
</dbReference>
<dbReference type="Gene3D" id="3.40.50.720">
    <property type="entry name" value="NAD(P)-binding Rossmann-like Domain"/>
    <property type="match status" value="1"/>
</dbReference>
<evidence type="ECO:0000259" key="4">
    <source>
        <dbReference type="Pfam" id="PF05368"/>
    </source>
</evidence>
<dbReference type="SUPFAM" id="SSF51735">
    <property type="entry name" value="NAD(P)-binding Rossmann-fold domains"/>
    <property type="match status" value="1"/>
</dbReference>
<dbReference type="EMBL" id="MCFJ01000002">
    <property type="protein sequence ID" value="ORY69954.1"/>
    <property type="molecule type" value="Genomic_DNA"/>
</dbReference>
<dbReference type="InterPro" id="IPR051164">
    <property type="entry name" value="NmrA-like_oxidored"/>
</dbReference>
<accession>A0A1Y2EF72</accession>
<gene>
    <name evidence="5" type="ORF">BCR38DRAFT_471354</name>
</gene>
<dbReference type="AlphaFoldDB" id="A0A1Y2EF72"/>
<protein>
    <recommendedName>
        <fullName evidence="4">NmrA-like domain-containing protein</fullName>
    </recommendedName>
</protein>
<evidence type="ECO:0000256" key="3">
    <source>
        <dbReference type="ARBA" id="ARBA00023002"/>
    </source>
</evidence>
<dbReference type="PANTHER" id="PTHR42748:SF30">
    <property type="entry name" value="NMRA-LIKE DOMAIN-CONTAINING PROTEIN"/>
    <property type="match status" value="1"/>
</dbReference>